<accession>A0A6A5Z669</accession>
<name>A0A6A5Z669_9PLEO</name>
<gene>
    <name evidence="1" type="ORF">BDV96DRAFT_632508</name>
</gene>
<evidence type="ECO:0000313" key="1">
    <source>
        <dbReference type="EMBL" id="KAF2114327.1"/>
    </source>
</evidence>
<dbReference type="EMBL" id="ML977325">
    <property type="protein sequence ID" value="KAF2114327.1"/>
    <property type="molecule type" value="Genomic_DNA"/>
</dbReference>
<organism evidence="1 2">
    <name type="scientific">Lophiotrema nucula</name>
    <dbReference type="NCBI Taxonomy" id="690887"/>
    <lineage>
        <taxon>Eukaryota</taxon>
        <taxon>Fungi</taxon>
        <taxon>Dikarya</taxon>
        <taxon>Ascomycota</taxon>
        <taxon>Pezizomycotina</taxon>
        <taxon>Dothideomycetes</taxon>
        <taxon>Pleosporomycetidae</taxon>
        <taxon>Pleosporales</taxon>
        <taxon>Lophiotremataceae</taxon>
        <taxon>Lophiotrema</taxon>
    </lineage>
</organism>
<keyword evidence="2" id="KW-1185">Reference proteome</keyword>
<dbReference type="AlphaFoldDB" id="A0A6A5Z669"/>
<protein>
    <submittedName>
        <fullName evidence="1">Uncharacterized protein</fullName>
    </submittedName>
</protein>
<reference evidence="1" key="1">
    <citation type="journal article" date="2020" name="Stud. Mycol.">
        <title>101 Dothideomycetes genomes: a test case for predicting lifestyles and emergence of pathogens.</title>
        <authorList>
            <person name="Haridas S."/>
            <person name="Albert R."/>
            <person name="Binder M."/>
            <person name="Bloem J."/>
            <person name="Labutti K."/>
            <person name="Salamov A."/>
            <person name="Andreopoulos B."/>
            <person name="Baker S."/>
            <person name="Barry K."/>
            <person name="Bills G."/>
            <person name="Bluhm B."/>
            <person name="Cannon C."/>
            <person name="Castanera R."/>
            <person name="Culley D."/>
            <person name="Daum C."/>
            <person name="Ezra D."/>
            <person name="Gonzalez J."/>
            <person name="Henrissat B."/>
            <person name="Kuo A."/>
            <person name="Liang C."/>
            <person name="Lipzen A."/>
            <person name="Lutzoni F."/>
            <person name="Magnuson J."/>
            <person name="Mondo S."/>
            <person name="Nolan M."/>
            <person name="Ohm R."/>
            <person name="Pangilinan J."/>
            <person name="Park H.-J."/>
            <person name="Ramirez L."/>
            <person name="Alfaro M."/>
            <person name="Sun H."/>
            <person name="Tritt A."/>
            <person name="Yoshinaga Y."/>
            <person name="Zwiers L.-H."/>
            <person name="Turgeon B."/>
            <person name="Goodwin S."/>
            <person name="Spatafora J."/>
            <person name="Crous P."/>
            <person name="Grigoriev I."/>
        </authorList>
    </citation>
    <scope>NUCLEOTIDE SEQUENCE</scope>
    <source>
        <strain evidence="1">CBS 627.86</strain>
    </source>
</reference>
<evidence type="ECO:0000313" key="2">
    <source>
        <dbReference type="Proteomes" id="UP000799770"/>
    </source>
</evidence>
<dbReference type="Proteomes" id="UP000799770">
    <property type="component" value="Unassembled WGS sequence"/>
</dbReference>
<proteinExistence type="predicted"/>
<sequence length="356" mass="41421">MDIEKELAQQEELRKALGLSPEDFEDLVAGQANSYESITGRHKNPDIVSQFLADKEEESKRPHMTARRKLWESLPREDRDEVLEKIATTSVPVSAENMMRILYECVIPYLGISPLFTQELLQNVYRCNTVRLQPIRNSAHTISDNIHEPIFECSVRLSLPPLKWRSEIKTMEFNAVESFPSHIIRLDTWQELKNVCFPSKYHFHNLNRVIVFFEVEMVQMQSFWNWDIHIETGARVAVIDVRQEGWEGEVKAAVEARRGQHWYEYEPGFKLYKRVQNKPTDPGDHGDDAVDSVAAVDDFSEEWDSVDERGTYDCHQKRQNNVDGLESAFAVYFQQIPSEPVNEPTTIEEYDIQELN</sequence>